<accession>A0A831T9T9</accession>
<dbReference type="EMBL" id="DSIY01000263">
    <property type="protein sequence ID" value="HEG92017.1"/>
    <property type="molecule type" value="Genomic_DNA"/>
</dbReference>
<proteinExistence type="inferred from homology"/>
<evidence type="ECO:0000256" key="3">
    <source>
        <dbReference type="ARBA" id="ARBA00007931"/>
    </source>
</evidence>
<reference evidence="14" key="1">
    <citation type="journal article" date="2020" name="mSystems">
        <title>Genome- and Community-Level Interaction Insights into Carbon Utilization and Element Cycling Functions of Hydrothermarchaeota in Hydrothermal Sediment.</title>
        <authorList>
            <person name="Zhou Z."/>
            <person name="Liu Y."/>
            <person name="Xu W."/>
            <person name="Pan J."/>
            <person name="Luo Z.H."/>
            <person name="Li M."/>
        </authorList>
    </citation>
    <scope>NUCLEOTIDE SEQUENCE [LARGE SCALE GENOMIC DNA]</scope>
    <source>
        <strain evidence="14">SpSt-210</strain>
    </source>
</reference>
<keyword evidence="8" id="KW-0862">Zinc</keyword>
<sequence>MNSLLTLQVRLGWIRLRIPLLHLVLSAAVAVLISALGQEFQGQPLVSPWWLGACWLAVSWAVALAVHVTGHVAAARLAGDGAFRSALWIFGDIPDGYRLPVSPVREATLALGGPAASILFGGLAAILWSWARAGSFLPGFALLGLAAASLILGLVNLLPGHPLDGGRILTSLLFYLHGSSSASWKVALAFGRLMALFLLGLALMLLQAHPAAALAGLWLGWLGWSLGRSLRWEHLRLTAATVGRTRPAASLIGVQARVQADQPIGEIADTLLAADRAPLALVLDGDAVIGVLAADQLAPALRRRVDEPARRAMVPIERLPQVGGQEPAVCAFEALLDSGAPAIAVTEGQRVIGALALGSLSRLLRLQQSAHSTAVADKSG</sequence>
<feature type="domain" description="Peptidase M50" evidence="13">
    <location>
        <begin position="145"/>
        <end position="194"/>
    </location>
</feature>
<name>A0A831T9T9_9BACT</name>
<feature type="transmembrane region" description="Helical" evidence="12">
    <location>
        <begin position="20"/>
        <end position="37"/>
    </location>
</feature>
<organism evidence="14">
    <name type="scientific">Thermorudis peleae</name>
    <dbReference type="NCBI Taxonomy" id="1382356"/>
    <lineage>
        <taxon>Bacteria</taxon>
        <taxon>Pseudomonadati</taxon>
        <taxon>Thermomicrobiota</taxon>
        <taxon>Thermomicrobia</taxon>
        <taxon>Thermomicrobia incertae sedis</taxon>
        <taxon>Thermorudis</taxon>
    </lineage>
</organism>
<evidence type="ECO:0000256" key="11">
    <source>
        <dbReference type="ARBA" id="ARBA00023136"/>
    </source>
</evidence>
<feature type="transmembrane region" description="Helical" evidence="12">
    <location>
        <begin position="136"/>
        <end position="158"/>
    </location>
</feature>
<evidence type="ECO:0000256" key="7">
    <source>
        <dbReference type="ARBA" id="ARBA00022801"/>
    </source>
</evidence>
<protein>
    <recommendedName>
        <fullName evidence="13">Peptidase M50 domain-containing protein</fullName>
    </recommendedName>
</protein>
<feature type="transmembrane region" description="Helical" evidence="12">
    <location>
        <begin position="49"/>
        <end position="68"/>
    </location>
</feature>
<comment type="cofactor">
    <cofactor evidence="1">
        <name>Zn(2+)</name>
        <dbReference type="ChEBI" id="CHEBI:29105"/>
    </cofactor>
</comment>
<keyword evidence="10" id="KW-0482">Metalloprotease</keyword>
<evidence type="ECO:0000256" key="6">
    <source>
        <dbReference type="ARBA" id="ARBA00022723"/>
    </source>
</evidence>
<keyword evidence="7" id="KW-0378">Hydrolase</keyword>
<evidence type="ECO:0000256" key="4">
    <source>
        <dbReference type="ARBA" id="ARBA00022670"/>
    </source>
</evidence>
<dbReference type="AlphaFoldDB" id="A0A831T9T9"/>
<comment type="similarity">
    <text evidence="3">Belongs to the peptidase M50B family.</text>
</comment>
<keyword evidence="5 12" id="KW-0812">Transmembrane</keyword>
<dbReference type="InterPro" id="IPR046342">
    <property type="entry name" value="CBS_dom_sf"/>
</dbReference>
<dbReference type="GO" id="GO:0016020">
    <property type="term" value="C:membrane"/>
    <property type="evidence" value="ECO:0007669"/>
    <property type="project" value="UniProtKB-SubCell"/>
</dbReference>
<evidence type="ECO:0000256" key="10">
    <source>
        <dbReference type="ARBA" id="ARBA00023049"/>
    </source>
</evidence>
<comment type="subcellular location">
    <subcellularLocation>
        <location evidence="2">Membrane</location>
        <topology evidence="2">Multi-pass membrane protein</topology>
    </subcellularLocation>
</comment>
<keyword evidence="6" id="KW-0479">Metal-binding</keyword>
<dbReference type="SUPFAM" id="SSF54631">
    <property type="entry name" value="CBS-domain pair"/>
    <property type="match status" value="1"/>
</dbReference>
<evidence type="ECO:0000256" key="1">
    <source>
        <dbReference type="ARBA" id="ARBA00001947"/>
    </source>
</evidence>
<dbReference type="GO" id="GO:0046872">
    <property type="term" value="F:metal ion binding"/>
    <property type="evidence" value="ECO:0007669"/>
    <property type="project" value="UniProtKB-KW"/>
</dbReference>
<keyword evidence="9 12" id="KW-1133">Transmembrane helix</keyword>
<evidence type="ECO:0000256" key="8">
    <source>
        <dbReference type="ARBA" id="ARBA00022833"/>
    </source>
</evidence>
<dbReference type="GO" id="GO:0006508">
    <property type="term" value="P:proteolysis"/>
    <property type="evidence" value="ECO:0007669"/>
    <property type="project" value="UniProtKB-KW"/>
</dbReference>
<dbReference type="InterPro" id="IPR008915">
    <property type="entry name" value="Peptidase_M50"/>
</dbReference>
<evidence type="ECO:0000256" key="5">
    <source>
        <dbReference type="ARBA" id="ARBA00022692"/>
    </source>
</evidence>
<evidence type="ECO:0000259" key="13">
    <source>
        <dbReference type="Pfam" id="PF02163"/>
    </source>
</evidence>
<comment type="caution">
    <text evidence="14">The sequence shown here is derived from an EMBL/GenBank/DDBJ whole genome shotgun (WGS) entry which is preliminary data.</text>
</comment>
<dbReference type="PANTHER" id="PTHR39188">
    <property type="entry name" value="MEMBRANE-ASSOCIATED ZINC METALLOPROTEASE M50B"/>
    <property type="match status" value="1"/>
</dbReference>
<gene>
    <name evidence="14" type="ORF">ENP34_11365</name>
</gene>
<dbReference type="PANTHER" id="PTHR39188:SF3">
    <property type="entry name" value="STAGE IV SPORULATION PROTEIN FB"/>
    <property type="match status" value="1"/>
</dbReference>
<evidence type="ECO:0000256" key="12">
    <source>
        <dbReference type="SAM" id="Phobius"/>
    </source>
</evidence>
<keyword evidence="11 12" id="KW-0472">Membrane</keyword>
<dbReference type="Pfam" id="PF02163">
    <property type="entry name" value="Peptidase_M50"/>
    <property type="match status" value="1"/>
</dbReference>
<dbReference type="GO" id="GO:0008237">
    <property type="term" value="F:metallopeptidase activity"/>
    <property type="evidence" value="ECO:0007669"/>
    <property type="project" value="UniProtKB-KW"/>
</dbReference>
<evidence type="ECO:0000313" key="14">
    <source>
        <dbReference type="EMBL" id="HEG92017.1"/>
    </source>
</evidence>
<evidence type="ECO:0000256" key="2">
    <source>
        <dbReference type="ARBA" id="ARBA00004141"/>
    </source>
</evidence>
<feature type="transmembrane region" description="Helical" evidence="12">
    <location>
        <begin position="107"/>
        <end position="130"/>
    </location>
</feature>
<keyword evidence="4" id="KW-0645">Protease</keyword>
<evidence type="ECO:0000256" key="9">
    <source>
        <dbReference type="ARBA" id="ARBA00022989"/>
    </source>
</evidence>